<name>A0A7G9SJA9_9SPHN</name>
<dbReference type="KEGG" id="slut:H9L13_03165"/>
<feature type="chain" id="PRO_5028973732" evidence="2">
    <location>
        <begin position="20"/>
        <end position="423"/>
    </location>
</feature>
<dbReference type="GO" id="GO:0004867">
    <property type="term" value="F:serine-type endopeptidase inhibitor activity"/>
    <property type="evidence" value="ECO:0007669"/>
    <property type="project" value="InterPro"/>
</dbReference>
<evidence type="ECO:0000313" key="5">
    <source>
        <dbReference type="Proteomes" id="UP000515971"/>
    </source>
</evidence>
<dbReference type="CDD" id="cd19590">
    <property type="entry name" value="serpin_thermopin-like"/>
    <property type="match status" value="1"/>
</dbReference>
<sequence>MRVLLILAALVAAPLAAQEDEPKPNPKEAFVLAEIGDDGAAVVAGLNRFGLDLYAQVRGETGDLAISPASAATAFGLAYAGANGATEAEIARVLHFPAVSDFHGTLGGLLKSMELKQNGRTLAVNNALWLQHGLKLRPEYVSLVAKNYGAGLQWVDYRKDREAARLRVNAWVESKTNNRIRGLLQPANVPKDTRSILVNTIYFKADWHEPFDARATKPGDFTLGAGGKIKLPLMHRKLRIPYVAADGAKAVALPYRGGETEMVLLLPDKADGLAALERRLTADALAGWTAKLRASRDEVMVTLPKFRIQKRIELVEPLRNLGMHIALSDASDFSKMKVVDPASRDREDWNFKIGAVVQQVFVEVEEKGTEAAAATAVVQVVVTGARVSREPKVFTADHPFLFLIRDRRTNAVLFVGRYTGEGA</sequence>
<dbReference type="AlphaFoldDB" id="A0A7G9SJA9"/>
<dbReference type="EMBL" id="CP060718">
    <property type="protein sequence ID" value="QNN67934.1"/>
    <property type="molecule type" value="Genomic_DNA"/>
</dbReference>
<organism evidence="4 5">
    <name type="scientific">Sphingomonas lutea</name>
    <dbReference type="NCBI Taxonomy" id="1045317"/>
    <lineage>
        <taxon>Bacteria</taxon>
        <taxon>Pseudomonadati</taxon>
        <taxon>Pseudomonadota</taxon>
        <taxon>Alphaproteobacteria</taxon>
        <taxon>Sphingomonadales</taxon>
        <taxon>Sphingomonadaceae</taxon>
        <taxon>Sphingomonas</taxon>
    </lineage>
</organism>
<dbReference type="SUPFAM" id="SSF56574">
    <property type="entry name" value="Serpins"/>
    <property type="match status" value="1"/>
</dbReference>
<dbReference type="InterPro" id="IPR042185">
    <property type="entry name" value="Serpin_sf_2"/>
</dbReference>
<reference evidence="4 5" key="1">
    <citation type="submission" date="2020-08" db="EMBL/GenBank/DDBJ databases">
        <title>Genome sequence of Sphingomonas lutea KCTC 23642T.</title>
        <authorList>
            <person name="Hyun D.-W."/>
            <person name="Bae J.-W."/>
        </authorList>
    </citation>
    <scope>NUCLEOTIDE SEQUENCE [LARGE SCALE GENOMIC DNA]</scope>
    <source>
        <strain evidence="4 5">KCTC 23642</strain>
    </source>
</reference>
<dbReference type="InterPro" id="IPR023796">
    <property type="entry name" value="Serpin_dom"/>
</dbReference>
<dbReference type="InterPro" id="IPR042178">
    <property type="entry name" value="Serpin_sf_1"/>
</dbReference>
<dbReference type="Gene3D" id="2.30.39.10">
    <property type="entry name" value="Alpha-1-antitrypsin, domain 1"/>
    <property type="match status" value="1"/>
</dbReference>
<feature type="signal peptide" evidence="2">
    <location>
        <begin position="1"/>
        <end position="19"/>
    </location>
</feature>
<dbReference type="InterPro" id="IPR000215">
    <property type="entry name" value="Serpin_fam"/>
</dbReference>
<evidence type="ECO:0000313" key="4">
    <source>
        <dbReference type="EMBL" id="QNN67934.1"/>
    </source>
</evidence>
<dbReference type="Proteomes" id="UP000515971">
    <property type="component" value="Chromosome"/>
</dbReference>
<evidence type="ECO:0000256" key="2">
    <source>
        <dbReference type="SAM" id="SignalP"/>
    </source>
</evidence>
<dbReference type="InterPro" id="IPR023795">
    <property type="entry name" value="Serpin_CS"/>
</dbReference>
<dbReference type="SMART" id="SM00093">
    <property type="entry name" value="SERPIN"/>
    <property type="match status" value="1"/>
</dbReference>
<dbReference type="GO" id="GO:0005615">
    <property type="term" value="C:extracellular space"/>
    <property type="evidence" value="ECO:0007669"/>
    <property type="project" value="InterPro"/>
</dbReference>
<accession>A0A7G9SJA9</accession>
<evidence type="ECO:0000259" key="3">
    <source>
        <dbReference type="SMART" id="SM00093"/>
    </source>
</evidence>
<dbReference type="PROSITE" id="PS00284">
    <property type="entry name" value="SERPIN"/>
    <property type="match status" value="1"/>
</dbReference>
<comment type="similarity">
    <text evidence="1">Belongs to the serpin family.</text>
</comment>
<dbReference type="InterPro" id="IPR036186">
    <property type="entry name" value="Serpin_sf"/>
</dbReference>
<dbReference type="RefSeq" id="WP_187538969.1">
    <property type="nucleotide sequence ID" value="NZ_BAABJT010000001.1"/>
</dbReference>
<feature type="domain" description="Serpin" evidence="3">
    <location>
        <begin position="51"/>
        <end position="421"/>
    </location>
</feature>
<proteinExistence type="inferred from homology"/>
<dbReference type="PANTHER" id="PTHR11461:SF211">
    <property type="entry name" value="GH10112P-RELATED"/>
    <property type="match status" value="1"/>
</dbReference>
<keyword evidence="2" id="KW-0732">Signal</keyword>
<dbReference type="Pfam" id="PF00079">
    <property type="entry name" value="Serpin"/>
    <property type="match status" value="1"/>
</dbReference>
<protein>
    <submittedName>
        <fullName evidence="4">Serpin family protein</fullName>
    </submittedName>
</protein>
<gene>
    <name evidence="4" type="ORF">H9L13_03165</name>
</gene>
<evidence type="ECO:0000256" key="1">
    <source>
        <dbReference type="RuleBase" id="RU000411"/>
    </source>
</evidence>
<keyword evidence="5" id="KW-1185">Reference proteome</keyword>
<dbReference type="Gene3D" id="3.30.497.10">
    <property type="entry name" value="Antithrombin, subunit I, domain 2"/>
    <property type="match status" value="1"/>
</dbReference>
<dbReference type="PANTHER" id="PTHR11461">
    <property type="entry name" value="SERINE PROTEASE INHIBITOR, SERPIN"/>
    <property type="match status" value="1"/>
</dbReference>